<dbReference type="GO" id="GO:0016853">
    <property type="term" value="F:isomerase activity"/>
    <property type="evidence" value="ECO:0007669"/>
    <property type="project" value="UniProtKB-KW"/>
</dbReference>
<protein>
    <submittedName>
        <fullName evidence="3">Xylose isomerase-like TIM barrel</fullName>
    </submittedName>
</protein>
<dbReference type="RefSeq" id="WP_145078425.1">
    <property type="nucleotide sequence ID" value="NZ_CP036298.1"/>
</dbReference>
<name>A0A518G7Q4_9BACT</name>
<organism evidence="3 4">
    <name type="scientific">Aureliella helgolandensis</name>
    <dbReference type="NCBI Taxonomy" id="2527968"/>
    <lineage>
        <taxon>Bacteria</taxon>
        <taxon>Pseudomonadati</taxon>
        <taxon>Planctomycetota</taxon>
        <taxon>Planctomycetia</taxon>
        <taxon>Pirellulales</taxon>
        <taxon>Pirellulaceae</taxon>
        <taxon>Aureliella</taxon>
    </lineage>
</organism>
<keyword evidence="4" id="KW-1185">Reference proteome</keyword>
<reference evidence="3 4" key="1">
    <citation type="submission" date="2019-02" db="EMBL/GenBank/DDBJ databases">
        <title>Deep-cultivation of Planctomycetes and their phenomic and genomic characterization uncovers novel biology.</title>
        <authorList>
            <person name="Wiegand S."/>
            <person name="Jogler M."/>
            <person name="Boedeker C."/>
            <person name="Pinto D."/>
            <person name="Vollmers J."/>
            <person name="Rivas-Marin E."/>
            <person name="Kohn T."/>
            <person name="Peeters S.H."/>
            <person name="Heuer A."/>
            <person name="Rast P."/>
            <person name="Oberbeckmann S."/>
            <person name="Bunk B."/>
            <person name="Jeske O."/>
            <person name="Meyerdierks A."/>
            <person name="Storesund J.E."/>
            <person name="Kallscheuer N."/>
            <person name="Luecker S."/>
            <person name="Lage O.M."/>
            <person name="Pohl T."/>
            <person name="Merkel B.J."/>
            <person name="Hornburger P."/>
            <person name="Mueller R.-W."/>
            <person name="Bruemmer F."/>
            <person name="Labrenz M."/>
            <person name="Spormann A.M."/>
            <person name="Op den Camp H."/>
            <person name="Overmann J."/>
            <person name="Amann R."/>
            <person name="Jetten M.S.M."/>
            <person name="Mascher T."/>
            <person name="Medema M.H."/>
            <person name="Devos D.P."/>
            <person name="Kaster A.-K."/>
            <person name="Ovreas L."/>
            <person name="Rohde M."/>
            <person name="Galperin M.Y."/>
            <person name="Jogler C."/>
        </authorList>
    </citation>
    <scope>NUCLEOTIDE SEQUENCE [LARGE SCALE GENOMIC DNA]</scope>
    <source>
        <strain evidence="3 4">Q31a</strain>
    </source>
</reference>
<evidence type="ECO:0000259" key="2">
    <source>
        <dbReference type="Pfam" id="PF01261"/>
    </source>
</evidence>
<dbReference type="InterPro" id="IPR013022">
    <property type="entry name" value="Xyl_isomerase-like_TIM-brl"/>
</dbReference>
<keyword evidence="1" id="KW-0732">Signal</keyword>
<dbReference type="Pfam" id="PF01261">
    <property type="entry name" value="AP_endonuc_2"/>
    <property type="match status" value="1"/>
</dbReference>
<dbReference type="PANTHER" id="PTHR12110:SF41">
    <property type="entry name" value="INOSOSE DEHYDRATASE"/>
    <property type="match status" value="1"/>
</dbReference>
<feature type="domain" description="Xylose isomerase-like TIM barrel" evidence="2">
    <location>
        <begin position="56"/>
        <end position="262"/>
    </location>
</feature>
<dbReference type="InterPro" id="IPR036237">
    <property type="entry name" value="Xyl_isomerase-like_sf"/>
</dbReference>
<evidence type="ECO:0000313" key="3">
    <source>
        <dbReference type="EMBL" id="QDV24602.1"/>
    </source>
</evidence>
<dbReference type="Proteomes" id="UP000318017">
    <property type="component" value="Chromosome"/>
</dbReference>
<dbReference type="SUPFAM" id="SSF51658">
    <property type="entry name" value="Xylose isomerase-like"/>
    <property type="match status" value="1"/>
</dbReference>
<dbReference type="OrthoDB" id="270456at2"/>
<feature type="signal peptide" evidence="1">
    <location>
        <begin position="1"/>
        <end position="30"/>
    </location>
</feature>
<sequence precursor="true">MMHHVSRRSFLAATAAVAAASRMASQNAWAAAPASGLQLGIQLYSLRNYDVDAALKHASDVGFKQVEFYSGMLPINASAEQLAEVKQKVADLGMTISAHGVNAFNQNEAANRKIFEFAKALGVKNISADPSPESFAQLDELVQEFDIRIAIHNHGPRHRYNRVIDVLRAIENHDERIGACADLGHFIRSGENATEVVRLLKGRLYGVHLKDFAEMQDKTEGVILGKGHLDVAGVIDALIAVDFPSDGALSLEYEENPEDPIADITQCYKIAAAAIDSANQARS</sequence>
<dbReference type="AlphaFoldDB" id="A0A518G7Q4"/>
<dbReference type="PANTHER" id="PTHR12110">
    <property type="entry name" value="HYDROXYPYRUVATE ISOMERASE"/>
    <property type="match status" value="1"/>
</dbReference>
<accession>A0A518G7Q4</accession>
<keyword evidence="3" id="KW-0413">Isomerase</keyword>
<dbReference type="InterPro" id="IPR050312">
    <property type="entry name" value="IolE/XylAMocC-like"/>
</dbReference>
<gene>
    <name evidence="3" type="ORF">Q31a_29220</name>
</gene>
<dbReference type="EMBL" id="CP036298">
    <property type="protein sequence ID" value="QDV24602.1"/>
    <property type="molecule type" value="Genomic_DNA"/>
</dbReference>
<dbReference type="PROSITE" id="PS51318">
    <property type="entry name" value="TAT"/>
    <property type="match status" value="1"/>
</dbReference>
<feature type="chain" id="PRO_5022213877" evidence="1">
    <location>
        <begin position="31"/>
        <end position="283"/>
    </location>
</feature>
<proteinExistence type="predicted"/>
<dbReference type="Gene3D" id="3.20.20.150">
    <property type="entry name" value="Divalent-metal-dependent TIM barrel enzymes"/>
    <property type="match status" value="1"/>
</dbReference>
<dbReference type="KEGG" id="ahel:Q31a_29220"/>
<evidence type="ECO:0000313" key="4">
    <source>
        <dbReference type="Proteomes" id="UP000318017"/>
    </source>
</evidence>
<dbReference type="InterPro" id="IPR006311">
    <property type="entry name" value="TAT_signal"/>
</dbReference>
<evidence type="ECO:0000256" key="1">
    <source>
        <dbReference type="SAM" id="SignalP"/>
    </source>
</evidence>